<dbReference type="eggNOG" id="COG2211">
    <property type="taxonomic scope" value="Bacteria"/>
</dbReference>
<feature type="transmembrane region" description="Helical" evidence="8">
    <location>
        <begin position="312"/>
        <end position="333"/>
    </location>
</feature>
<dbReference type="PANTHER" id="PTHR23535">
    <property type="entry name" value="SUGAR EFFLUX TRANSPORTER A-RELATED"/>
    <property type="match status" value="1"/>
</dbReference>
<dbReference type="InterPro" id="IPR011701">
    <property type="entry name" value="MFS"/>
</dbReference>
<evidence type="ECO:0000256" key="1">
    <source>
        <dbReference type="ARBA" id="ARBA00004651"/>
    </source>
</evidence>
<reference evidence="9 10" key="1">
    <citation type="submission" date="2009-08" db="EMBL/GenBank/DDBJ databases">
        <title>The draft genome of Rhodobacter sp. SW2.</title>
        <authorList>
            <consortium name="US DOE Joint Genome Institute (JGI-PGF)"/>
            <person name="Lucas S."/>
            <person name="Copeland A."/>
            <person name="Lapidus A."/>
            <person name="Glavina del Rio T."/>
            <person name="Tice H."/>
            <person name="Bruce D."/>
            <person name="Goodwin L."/>
            <person name="Pitluck S."/>
            <person name="Larimer F."/>
            <person name="Land M.L."/>
            <person name="Hauser L."/>
            <person name="Emerson D."/>
        </authorList>
    </citation>
    <scope>NUCLEOTIDE SEQUENCE [LARGE SCALE GENOMIC DNA]</scope>
    <source>
        <strain evidence="9 10">SW2</strain>
    </source>
</reference>
<evidence type="ECO:0000313" key="9">
    <source>
        <dbReference type="EMBL" id="EEW25285.1"/>
    </source>
</evidence>
<feature type="transmembrane region" description="Helical" evidence="8">
    <location>
        <begin position="111"/>
        <end position="131"/>
    </location>
</feature>
<organism evidence="9 10">
    <name type="scientific">Rhodobacter ferrooxidans</name>
    <dbReference type="NCBI Taxonomy" id="371731"/>
    <lineage>
        <taxon>Bacteria</taxon>
        <taxon>Pseudomonadati</taxon>
        <taxon>Pseudomonadota</taxon>
        <taxon>Alphaproteobacteria</taxon>
        <taxon>Rhodobacterales</taxon>
        <taxon>Rhodobacter group</taxon>
        <taxon>Rhodobacter</taxon>
    </lineage>
</organism>
<evidence type="ECO:0000256" key="6">
    <source>
        <dbReference type="ARBA" id="ARBA00022989"/>
    </source>
</evidence>
<evidence type="ECO:0000256" key="5">
    <source>
        <dbReference type="ARBA" id="ARBA00022692"/>
    </source>
</evidence>
<dbReference type="RefSeq" id="WP_008030216.1">
    <property type="nucleotide sequence ID" value="NZ_ACYY01000010.1"/>
</dbReference>
<proteinExistence type="predicted"/>
<comment type="caution">
    <text evidence="9">The sequence shown here is derived from an EMBL/GenBank/DDBJ whole genome shotgun (WGS) entry which is preliminary data.</text>
</comment>
<dbReference type="GO" id="GO:0005886">
    <property type="term" value="C:plasma membrane"/>
    <property type="evidence" value="ECO:0007669"/>
    <property type="project" value="UniProtKB-SubCell"/>
</dbReference>
<feature type="transmembrane region" description="Helical" evidence="8">
    <location>
        <begin position="81"/>
        <end position="99"/>
    </location>
</feature>
<feature type="transmembrane region" description="Helical" evidence="8">
    <location>
        <begin position="170"/>
        <end position="189"/>
    </location>
</feature>
<feature type="transmembrane region" description="Helical" evidence="8">
    <location>
        <begin position="225"/>
        <end position="246"/>
    </location>
</feature>
<feature type="transmembrane region" description="Helical" evidence="8">
    <location>
        <begin position="143"/>
        <end position="164"/>
    </location>
</feature>
<protein>
    <submittedName>
        <fullName evidence="9">Putative integral membrane transporter protein</fullName>
    </submittedName>
</protein>
<dbReference type="Proteomes" id="UP000010121">
    <property type="component" value="Unassembled WGS sequence"/>
</dbReference>
<feature type="transmembrane region" description="Helical" evidence="8">
    <location>
        <begin position="371"/>
        <end position="391"/>
    </location>
</feature>
<dbReference type="SUPFAM" id="SSF103473">
    <property type="entry name" value="MFS general substrate transporter"/>
    <property type="match status" value="1"/>
</dbReference>
<dbReference type="Pfam" id="PF07690">
    <property type="entry name" value="MFS_1"/>
    <property type="match status" value="1"/>
</dbReference>
<feature type="transmembrane region" description="Helical" evidence="8">
    <location>
        <begin position="258"/>
        <end position="279"/>
    </location>
</feature>
<keyword evidence="7 8" id="KW-0472">Membrane</keyword>
<accession>C8S187</accession>
<dbReference type="GO" id="GO:0022857">
    <property type="term" value="F:transmembrane transporter activity"/>
    <property type="evidence" value="ECO:0007669"/>
    <property type="project" value="InterPro"/>
</dbReference>
<dbReference type="STRING" id="371731.Rsw2DRAFT_1815"/>
<gene>
    <name evidence="9" type="ORF">Rsw2DRAFT_1815</name>
</gene>
<evidence type="ECO:0000313" key="10">
    <source>
        <dbReference type="Proteomes" id="UP000010121"/>
    </source>
</evidence>
<evidence type="ECO:0000256" key="7">
    <source>
        <dbReference type="ARBA" id="ARBA00023136"/>
    </source>
</evidence>
<dbReference type="Gene3D" id="1.20.1250.20">
    <property type="entry name" value="MFS general substrate transporter like domains"/>
    <property type="match status" value="2"/>
</dbReference>
<comment type="subcellular location">
    <subcellularLocation>
        <location evidence="1">Cell membrane</location>
        <topology evidence="1">Multi-pass membrane protein</topology>
    </subcellularLocation>
</comment>
<keyword evidence="4" id="KW-0762">Sugar transport</keyword>
<feature type="transmembrane region" description="Helical" evidence="8">
    <location>
        <begin position="286"/>
        <end position="306"/>
    </location>
</feature>
<evidence type="ECO:0000256" key="2">
    <source>
        <dbReference type="ARBA" id="ARBA00022448"/>
    </source>
</evidence>
<keyword evidence="3" id="KW-1003">Cell membrane</keyword>
<dbReference type="EMBL" id="ACYY01000010">
    <property type="protein sequence ID" value="EEW25285.1"/>
    <property type="molecule type" value="Genomic_DNA"/>
</dbReference>
<keyword evidence="10" id="KW-1185">Reference proteome</keyword>
<sequence length="396" mass="40857">MLTPLATIARHPTLRLIGGAMLLIGAVNASLFPYQSLVAIERVGFSGNAYALVLLCASVLAVTASVTAGIVTDQRSNRRQIAALTAATTVIGPSLMLLAPGPASLIMCHAILLPVSTSLYGQAFALAKLACAEMPAQRDAILASLRAALSLTFVVVLTVWSLVFKAGVDVMAIYWTAAVAGVLLLGLVLRRWPRDGATSWQDAPSGLNLRQSLHEIARPKVLTRLVALGAITSASALYMVLISLVFSATPGRDASDVALFVGLVAGCEVPFMLALPLVTRRWRRSVLIAAGGTVYASFLILLPLLAGSPAVWLLPLVAGLGGAATLTLPIAYLQDLMANRPGAGSSLMALQKVTADSFCALAFAASNGHHVLAAGLGGAIALAGGAALLLADRQRG</sequence>
<keyword evidence="5 8" id="KW-0812">Transmembrane</keyword>
<evidence type="ECO:0000256" key="3">
    <source>
        <dbReference type="ARBA" id="ARBA00022475"/>
    </source>
</evidence>
<name>C8S187_9RHOB</name>
<dbReference type="OrthoDB" id="1491684at2"/>
<feature type="transmembrane region" description="Helical" evidence="8">
    <location>
        <begin position="49"/>
        <end position="69"/>
    </location>
</feature>
<dbReference type="InterPro" id="IPR036259">
    <property type="entry name" value="MFS_trans_sf"/>
</dbReference>
<keyword evidence="6 8" id="KW-1133">Transmembrane helix</keyword>
<evidence type="ECO:0000256" key="8">
    <source>
        <dbReference type="SAM" id="Phobius"/>
    </source>
</evidence>
<dbReference type="AlphaFoldDB" id="C8S187"/>
<dbReference type="PANTHER" id="PTHR23535:SF2">
    <property type="entry name" value="SUGAR EFFLUX TRANSPORTER A-RELATED"/>
    <property type="match status" value="1"/>
</dbReference>
<evidence type="ECO:0000256" key="4">
    <source>
        <dbReference type="ARBA" id="ARBA00022597"/>
    </source>
</evidence>
<keyword evidence="2" id="KW-0813">Transport</keyword>
<feature type="transmembrane region" description="Helical" evidence="8">
    <location>
        <begin position="12"/>
        <end position="34"/>
    </location>
</feature>